<accession>A0ABT6JER9</accession>
<name>A0ABT6JER9_9GAMM</name>
<dbReference type="RefSeq" id="WP_280599209.1">
    <property type="nucleotide sequence ID" value="NZ_JARXRN010000016.1"/>
</dbReference>
<feature type="chain" id="PRO_5046980847" evidence="1">
    <location>
        <begin position="28"/>
        <end position="160"/>
    </location>
</feature>
<keyword evidence="3" id="KW-1185">Reference proteome</keyword>
<gene>
    <name evidence="2" type="ORF">QFW80_01430</name>
</gene>
<dbReference type="SUPFAM" id="SSF143744">
    <property type="entry name" value="GlcG-like"/>
    <property type="match status" value="1"/>
</dbReference>
<dbReference type="EMBL" id="JARXRN010000016">
    <property type="protein sequence ID" value="MDH5829180.1"/>
    <property type="molecule type" value="Genomic_DNA"/>
</dbReference>
<comment type="caution">
    <text evidence="2">The sequence shown here is derived from an EMBL/GenBank/DDBJ whole genome shotgun (WGS) entry which is preliminary data.</text>
</comment>
<feature type="signal peptide" evidence="1">
    <location>
        <begin position="1"/>
        <end position="27"/>
    </location>
</feature>
<dbReference type="Proteomes" id="UP001156831">
    <property type="component" value="Unassembled WGS sequence"/>
</dbReference>
<dbReference type="InterPro" id="IPR052517">
    <property type="entry name" value="GlcG_carb_metab_protein"/>
</dbReference>
<protein>
    <submittedName>
        <fullName evidence="2">Heme-binding protein</fullName>
    </submittedName>
</protein>
<evidence type="ECO:0000313" key="3">
    <source>
        <dbReference type="Proteomes" id="UP001156831"/>
    </source>
</evidence>
<evidence type="ECO:0000256" key="1">
    <source>
        <dbReference type="SAM" id="SignalP"/>
    </source>
</evidence>
<evidence type="ECO:0000313" key="2">
    <source>
        <dbReference type="EMBL" id="MDH5829180.1"/>
    </source>
</evidence>
<dbReference type="PANTHER" id="PTHR34309:SF1">
    <property type="entry name" value="PROTEIN GLCG"/>
    <property type="match status" value="1"/>
</dbReference>
<dbReference type="InterPro" id="IPR038084">
    <property type="entry name" value="PduO/GlcC-like_sf"/>
</dbReference>
<organism evidence="2 3">
    <name type="scientific">Luteimonas rhizosphaericola</name>
    <dbReference type="NCBI Taxonomy" id="3042024"/>
    <lineage>
        <taxon>Bacteria</taxon>
        <taxon>Pseudomonadati</taxon>
        <taxon>Pseudomonadota</taxon>
        <taxon>Gammaproteobacteria</taxon>
        <taxon>Lysobacterales</taxon>
        <taxon>Lysobacteraceae</taxon>
        <taxon>Luteimonas</taxon>
    </lineage>
</organism>
<dbReference type="PANTHER" id="PTHR34309">
    <property type="entry name" value="SLR1406 PROTEIN"/>
    <property type="match status" value="1"/>
</dbReference>
<proteinExistence type="predicted"/>
<reference evidence="2 3" key="1">
    <citation type="submission" date="2023-04" db="EMBL/GenBank/DDBJ databases">
        <title>Luteimonas sp. M1R5S18.</title>
        <authorList>
            <person name="Sun J.-Q."/>
        </authorList>
    </citation>
    <scope>NUCLEOTIDE SEQUENCE [LARGE SCALE GENOMIC DNA]</scope>
    <source>
        <strain evidence="2 3">M1R5S18</strain>
    </source>
</reference>
<dbReference type="Gene3D" id="3.30.450.150">
    <property type="entry name" value="Haem-degrading domain"/>
    <property type="match status" value="1"/>
</dbReference>
<dbReference type="InterPro" id="IPR005624">
    <property type="entry name" value="PduO/GlcC-like"/>
</dbReference>
<dbReference type="Pfam" id="PF03928">
    <property type="entry name" value="HbpS-like"/>
    <property type="match status" value="1"/>
</dbReference>
<sequence>MHPIDTTLALALTVAALAGLATPAAEAQTLTATLDFATADTIRDRCLAHAGRAGVTVAVAVFDQGGNLVSFARDRTTPAAAEMALWKGRSAAIYLASTRETGTWNMATAPLVATVEGGVPLFTREGVGIGGVGVSGAPPEFDAACGAAGAEAAGLRVTPP</sequence>
<keyword evidence="1" id="KW-0732">Signal</keyword>